<dbReference type="OrthoDB" id="704021at2"/>
<evidence type="ECO:0000259" key="1">
    <source>
        <dbReference type="Pfam" id="PF04773"/>
    </source>
</evidence>
<name>A0A291QSI7_9BACT</name>
<evidence type="ECO:0000313" key="4">
    <source>
        <dbReference type="Proteomes" id="UP000220133"/>
    </source>
</evidence>
<dbReference type="Pfam" id="PF16344">
    <property type="entry name" value="FecR_C"/>
    <property type="match status" value="1"/>
</dbReference>
<dbReference type="Gene3D" id="3.55.50.30">
    <property type="match status" value="1"/>
</dbReference>
<dbReference type="InterPro" id="IPR032508">
    <property type="entry name" value="FecR_C"/>
</dbReference>
<dbReference type="InterPro" id="IPR006860">
    <property type="entry name" value="FecR"/>
</dbReference>
<organism evidence="3 4">
    <name type="scientific">Chitinophaga caeni</name>
    <dbReference type="NCBI Taxonomy" id="2029983"/>
    <lineage>
        <taxon>Bacteria</taxon>
        <taxon>Pseudomonadati</taxon>
        <taxon>Bacteroidota</taxon>
        <taxon>Chitinophagia</taxon>
        <taxon>Chitinophagales</taxon>
        <taxon>Chitinophagaceae</taxon>
        <taxon>Chitinophaga</taxon>
    </lineage>
</organism>
<dbReference type="Pfam" id="PF04773">
    <property type="entry name" value="FecR"/>
    <property type="match status" value="1"/>
</dbReference>
<feature type="domain" description="FecR protein" evidence="1">
    <location>
        <begin position="119"/>
        <end position="209"/>
    </location>
</feature>
<keyword evidence="4" id="KW-1185">Reference proteome</keyword>
<dbReference type="InterPro" id="IPR012373">
    <property type="entry name" value="Ferrdict_sens_TM"/>
</dbReference>
<dbReference type="Proteomes" id="UP000220133">
    <property type="component" value="Chromosome"/>
</dbReference>
<gene>
    <name evidence="3" type="ORF">COR50_07150</name>
</gene>
<dbReference type="KEGG" id="cbae:COR50_07150"/>
<dbReference type="Gene3D" id="2.60.120.1440">
    <property type="match status" value="1"/>
</dbReference>
<dbReference type="GO" id="GO:0016989">
    <property type="term" value="F:sigma factor antagonist activity"/>
    <property type="evidence" value="ECO:0007669"/>
    <property type="project" value="TreeGrafter"/>
</dbReference>
<protein>
    <submittedName>
        <fullName evidence="3">Uncharacterized protein</fullName>
    </submittedName>
</protein>
<dbReference type="AlphaFoldDB" id="A0A291QSI7"/>
<dbReference type="EMBL" id="CP023777">
    <property type="protein sequence ID" value="ATL46979.1"/>
    <property type="molecule type" value="Genomic_DNA"/>
</dbReference>
<dbReference type="PANTHER" id="PTHR30273:SF2">
    <property type="entry name" value="PROTEIN FECR"/>
    <property type="match status" value="1"/>
</dbReference>
<sequence length="301" mass="33652">MDSTSFEQLYKKIQEKQASPEEIKAFFEAVAQLRNEAELEAILPHDEWQELQGDESLQPQLEKHILQSIHTGRRKQPKSIKRRLQPLMKYAAIILLAISGFWIYRYASQPEQAFVTAFSGTGEIKKIVLPDSSIATLNAESSLKYPETFADSRDVYLKGEAFFEVNTNADHPFIVHSDKIQTQVLGTSFNVKSYDEEDPTVTVLSGKVKVADNQNTAKSAVLTQGDRLVYALNDGRLNVSNDSLNLAADSWRKGMINMDNLSLAQVAAILERWYDVKIELASPGIAAKVFAGTGGRIRMLL</sequence>
<evidence type="ECO:0000313" key="3">
    <source>
        <dbReference type="EMBL" id="ATL46979.1"/>
    </source>
</evidence>
<proteinExistence type="predicted"/>
<feature type="domain" description="Protein FecR C-terminal" evidence="2">
    <location>
        <begin position="256"/>
        <end position="293"/>
    </location>
</feature>
<accession>A0A291QSI7</accession>
<dbReference type="RefSeq" id="WP_098193364.1">
    <property type="nucleotide sequence ID" value="NZ_CP023777.1"/>
</dbReference>
<evidence type="ECO:0000259" key="2">
    <source>
        <dbReference type="Pfam" id="PF16344"/>
    </source>
</evidence>
<dbReference type="PIRSF" id="PIRSF018266">
    <property type="entry name" value="FecR"/>
    <property type="match status" value="1"/>
</dbReference>
<reference evidence="3 4" key="1">
    <citation type="submission" date="2017-10" db="EMBL/GenBank/DDBJ databases">
        <title>Paenichitinophaga pekingensis gen. nov., sp. nov., isolated from activated sludge.</title>
        <authorList>
            <person name="Jin D."/>
            <person name="Kong X."/>
            <person name="Deng Y."/>
            <person name="Bai Z."/>
        </authorList>
    </citation>
    <scope>NUCLEOTIDE SEQUENCE [LARGE SCALE GENOMIC DNA]</scope>
    <source>
        <strain evidence="3 4">13</strain>
    </source>
</reference>
<dbReference type="PANTHER" id="PTHR30273">
    <property type="entry name" value="PERIPLASMIC SIGNAL SENSOR AND SIGMA FACTOR ACTIVATOR FECR-RELATED"/>
    <property type="match status" value="1"/>
</dbReference>